<dbReference type="GeneID" id="56029432"/>
<proteinExistence type="predicted"/>
<dbReference type="Proteomes" id="UP000509750">
    <property type="component" value="Chromosome"/>
</dbReference>
<dbReference type="OrthoDB" id="325206at2157"/>
<evidence type="ECO:0000313" key="2">
    <source>
        <dbReference type="EMBL" id="QLG28108.1"/>
    </source>
</evidence>
<dbReference type="AlphaFoldDB" id="A0A7D5GFC0"/>
<dbReference type="KEGG" id="halg:HUG10_11325"/>
<sequence length="181" mass="20031">MAGSHPLSGVQDRWEAVVEDMEATADEYREAGWEALELHPGDVTALPTASAAVESDRTGLDVLLPGDEFRDLEELVEDAAFDEYDAYRGQEGDVVFLVVAMKAPDEGLVVVFPVYYALREAGEMLKRVAARGEMWTYLRPLDDSRRVVFSQHEPDNLLPADYGDEEGESGDVEDGESTDEE</sequence>
<keyword evidence="3" id="KW-1185">Reference proteome</keyword>
<reference evidence="2 3" key="1">
    <citation type="submission" date="2020-07" db="EMBL/GenBank/DDBJ databases">
        <title>Gai3-2, isolated from salt lake.</title>
        <authorList>
            <person name="Cui H."/>
            <person name="Shi X."/>
        </authorList>
    </citation>
    <scope>NUCLEOTIDE SEQUENCE [LARGE SCALE GENOMIC DNA]</scope>
    <source>
        <strain evidence="2 3">Gai3-2</strain>
    </source>
</reference>
<protein>
    <submittedName>
        <fullName evidence="2">Uncharacterized protein</fullName>
    </submittedName>
</protein>
<dbReference type="InterPro" id="IPR055951">
    <property type="entry name" value="DUF7529"/>
</dbReference>
<dbReference type="EMBL" id="CP058529">
    <property type="protein sequence ID" value="QLG28108.1"/>
    <property type="molecule type" value="Genomic_DNA"/>
</dbReference>
<gene>
    <name evidence="2" type="ORF">HUG10_11325</name>
</gene>
<organism evidence="2 3">
    <name type="scientific">Halorarum halophilum</name>
    <dbReference type="NCBI Taxonomy" id="2743090"/>
    <lineage>
        <taxon>Archaea</taxon>
        <taxon>Methanobacteriati</taxon>
        <taxon>Methanobacteriota</taxon>
        <taxon>Stenosarchaea group</taxon>
        <taxon>Halobacteria</taxon>
        <taxon>Halobacteriales</taxon>
        <taxon>Haloferacaceae</taxon>
        <taxon>Halorarum</taxon>
    </lineage>
</organism>
<dbReference type="Pfam" id="PF24373">
    <property type="entry name" value="DUF7529"/>
    <property type="match status" value="1"/>
</dbReference>
<evidence type="ECO:0000313" key="3">
    <source>
        <dbReference type="Proteomes" id="UP000509750"/>
    </source>
</evidence>
<feature type="region of interest" description="Disordered" evidence="1">
    <location>
        <begin position="153"/>
        <end position="181"/>
    </location>
</feature>
<evidence type="ECO:0000256" key="1">
    <source>
        <dbReference type="SAM" id="MobiDB-lite"/>
    </source>
</evidence>
<dbReference type="RefSeq" id="WP_179169683.1">
    <property type="nucleotide sequence ID" value="NZ_CP058529.1"/>
</dbReference>
<accession>A0A7D5GFC0</accession>
<name>A0A7D5GFC0_9EURY</name>
<feature type="compositionally biased region" description="Acidic residues" evidence="1">
    <location>
        <begin position="162"/>
        <end position="181"/>
    </location>
</feature>